<dbReference type="EMBL" id="QGTR01000003">
    <property type="protein sequence ID" value="PWV99994.1"/>
    <property type="molecule type" value="Genomic_DNA"/>
</dbReference>
<evidence type="ECO:0000313" key="2">
    <source>
        <dbReference type="Proteomes" id="UP000246352"/>
    </source>
</evidence>
<dbReference type="InterPro" id="IPR025427">
    <property type="entry name" value="DUF4160"/>
</dbReference>
<accession>A0A317PK15</accession>
<organism evidence="1 2">
    <name type="scientific">Hoeflea marina</name>
    <dbReference type="NCBI Taxonomy" id="274592"/>
    <lineage>
        <taxon>Bacteria</taxon>
        <taxon>Pseudomonadati</taxon>
        <taxon>Pseudomonadota</taxon>
        <taxon>Alphaproteobacteria</taxon>
        <taxon>Hyphomicrobiales</taxon>
        <taxon>Rhizobiaceae</taxon>
        <taxon>Hoeflea</taxon>
    </lineage>
</organism>
<evidence type="ECO:0000313" key="1">
    <source>
        <dbReference type="EMBL" id="PWV99994.1"/>
    </source>
</evidence>
<reference evidence="1 2" key="1">
    <citation type="submission" date="2018-05" db="EMBL/GenBank/DDBJ databases">
        <title>Genomic Encyclopedia of Type Strains, Phase IV (KMG-IV): sequencing the most valuable type-strain genomes for metagenomic binning, comparative biology and taxonomic classification.</title>
        <authorList>
            <person name="Goeker M."/>
        </authorList>
    </citation>
    <scope>NUCLEOTIDE SEQUENCE [LARGE SCALE GENOMIC DNA]</scope>
    <source>
        <strain evidence="1 2">DSM 16791</strain>
    </source>
</reference>
<dbReference type="OrthoDB" id="122670at2"/>
<dbReference type="AlphaFoldDB" id="A0A317PK15"/>
<name>A0A317PK15_9HYPH</name>
<proteinExistence type="predicted"/>
<sequence length="78" mass="9465">MPTVLEWKGWKFLFYCLDYAEPPHVHVRKDRKEAKIWLHTVEVARNRRCSDQELASLVRVTQDNRTAFLEKWHEHFGN</sequence>
<comment type="caution">
    <text evidence="1">The sequence shown here is derived from an EMBL/GenBank/DDBJ whole genome shotgun (WGS) entry which is preliminary data.</text>
</comment>
<gene>
    <name evidence="1" type="ORF">DFR52_103196</name>
</gene>
<dbReference type="Proteomes" id="UP000246352">
    <property type="component" value="Unassembled WGS sequence"/>
</dbReference>
<dbReference type="Pfam" id="PF13711">
    <property type="entry name" value="DUF4160"/>
    <property type="match status" value="1"/>
</dbReference>
<keyword evidence="2" id="KW-1185">Reference proteome</keyword>
<protein>
    <submittedName>
        <fullName evidence="1">Uncharacterized protein DUF4160</fullName>
    </submittedName>
</protein>